<dbReference type="GO" id="GO:0043291">
    <property type="term" value="C:RAVE complex"/>
    <property type="evidence" value="ECO:0007669"/>
    <property type="project" value="TreeGrafter"/>
</dbReference>
<feature type="domain" description="RAVE complex protein Rav1 C-terminal" evidence="2">
    <location>
        <begin position="915"/>
        <end position="1197"/>
    </location>
</feature>
<dbReference type="InterPro" id="IPR001680">
    <property type="entry name" value="WD40_rpt"/>
</dbReference>
<sequence>MERAMGGGAGPSAKGEVDVIVERVEENILVRSSVGGVRSTPAVCLSPTAVGSKELWLAQGTTCGTVNIFSVSLPGGRSSIAGEEDPVVRVALHFDRQIPVVSLVWNAKRRQLSVVHENRVTFFYVCIDGGKVVCTELQTFEHARPIRSLDWLALDPVVVCVDDGEGLVAYNTAQRNTRELACRGGERQTKVAVGRYLDEIATFGGEDECCARIWDSLRGSCTSKLCHSAPLRSMEWCCTSNQCILICGTSRSLCVWAKASAGKTRCYIQQCELCLDYPMTETVSLFPFHGGGMKDNALLLCREEGTLNVHRYMILLGSNHAPIISSINSLKLESEQMSPSPDLEFGAFPLLNGSHLVSLCDARFTSLWSISNRDVVVSSPRARSEVMALMHIATTKGNQANLSMVRCHAASGMILAADSEDWVHLWKVSQHEEIHLVHEFKTSSKVLDAAWGKGSPESTGSWKALILLEDTLTLVSTPASECGEVEKWDLTTKFGCSHRELVLLDLFAVSEASLRAHFSTKGGGYMSLDLEVEQRSGVREDFDPHPFPGCEGLRTAGSSHRKVTFLGDDCGLSYHLSDAKAELQLVSCSSTGGVKYPIEGWQEGCEIVTAVLSRDGCHLFISLKDFQSFKIKLWKMAGPSSVFALHSTLLTSASAVSFDVVSLPFLDPIVVACHEGKASLCNFDGLHKSWSCLLVSDRLPKEVGDVLFLSPSTLLVASNQELLTVKLETRKDGFADMGKRKLNGIQAHLIKLYHPFHVMDTSSIEECIIRGKFGLLQRQLDLIGEVLKVCDGGKRERMPVDESIVRNVYAEYCKGKGADRGFRKEYSVKGDLRMVAEIEGLLGRSKSSSPGSDLWGRILGTAKEVHERFLNAPGMSATDERLVLSYLYQSSFSSAIPTRESAPPSLSNQAKEEEKVWGLTEVDGFWGLLNKDKDLLMQLLGTLSRKFTWNEIRHSGLGYWIDSKAAAQTLFEKIAKAEFLRKRDPHDCAIFYLALKKVTVVAGLCRATNNTKLGDFLKRNFDEEANQVAALKNAYALLGQHRYELASAFFLLARKPEDAIEVCVKNLGDIQLGLCIALVQSDDERNLYTELIAGTLMPRAKEEKALHRCLLYEVMLKDKESAMETLTSMVSGEGRWSGLEACFSRAEFFHFAHLISDLYDHLGPLKNAEHAKPDSGVSFIVNYSRIVSSLGHGGLAISWSHIVSKRMSDYPDHREILSEALSDLVGKTLVSYAFLLYFVSSMSLGDLISRVEDLRCVASADLELDIPFDGAGVLGSLGGTLRIFQEGKGTGGSLADPAGGAASSATRGLGRERKKGDSSPLAVIHQFPKNVKAMKFNACDPCEATVSTSSGLVTTKLRVPVDESNVLVDKEAMYASRFPQDSWTVPIMSENSTKKPQWAILNISKADISATHLNVHPYRPLFVSNYMHDVLLLWHFHQQSAMSCYRLPQEKHKAKVSSFGFDASGEKLACTYSSGTCALFSMSSLPSNGTSIDCDACKDIFGDGDAVDITFCCQSSSVLLAAGSKGLGLWDTLQPRATNISLRKMNRPSKLYMEPKDSAYTFFCGDADGGVALFDIRRLAPVMIPLWSVRGQSLVQQQQSGMGGGQSRVLQFAGSGKMVASLHEDGKCKLWNTGLARQLGSEVVLHDSKKVTHIDAVDSGLVLCSKDGVSYKKL</sequence>
<accession>A0A5B8MV66</accession>
<dbReference type="SMART" id="SM00320">
    <property type="entry name" value="WD40"/>
    <property type="match status" value="6"/>
</dbReference>
<evidence type="ECO:0000259" key="2">
    <source>
        <dbReference type="Pfam" id="PF12234"/>
    </source>
</evidence>
<reference evidence="3 4" key="1">
    <citation type="submission" date="2018-07" db="EMBL/GenBank/DDBJ databases">
        <title>The complete nuclear genome of the prasinophyte Chloropicon primus (CCMP1205).</title>
        <authorList>
            <person name="Pombert J.-F."/>
            <person name="Otis C."/>
            <person name="Turmel M."/>
            <person name="Lemieux C."/>
        </authorList>
    </citation>
    <scope>NUCLEOTIDE SEQUENCE [LARGE SCALE GENOMIC DNA]</scope>
    <source>
        <strain evidence="3 4">CCMP1205</strain>
    </source>
</reference>
<dbReference type="STRING" id="1764295.A0A5B8MV66"/>
<dbReference type="OrthoDB" id="513459at2759"/>
<organism evidence="3 4">
    <name type="scientific">Chloropicon primus</name>
    <dbReference type="NCBI Taxonomy" id="1764295"/>
    <lineage>
        <taxon>Eukaryota</taxon>
        <taxon>Viridiplantae</taxon>
        <taxon>Chlorophyta</taxon>
        <taxon>Chloropicophyceae</taxon>
        <taxon>Chloropicales</taxon>
        <taxon>Chloropicaceae</taxon>
        <taxon>Chloropicon</taxon>
    </lineage>
</organism>
<feature type="region of interest" description="Disordered" evidence="1">
    <location>
        <begin position="1291"/>
        <end position="1317"/>
    </location>
</feature>
<dbReference type="GO" id="GO:0007035">
    <property type="term" value="P:vacuolar acidification"/>
    <property type="evidence" value="ECO:0007669"/>
    <property type="project" value="TreeGrafter"/>
</dbReference>
<dbReference type="InterPro" id="IPR022033">
    <property type="entry name" value="Rav1p_C"/>
</dbReference>
<gene>
    <name evidence="3" type="ORF">A3770_10p58180</name>
</gene>
<dbReference type="Pfam" id="PF12234">
    <property type="entry name" value="Rav1p_C"/>
    <property type="match status" value="1"/>
</dbReference>
<dbReference type="SUPFAM" id="SSF50978">
    <property type="entry name" value="WD40 repeat-like"/>
    <property type="match status" value="2"/>
</dbReference>
<evidence type="ECO:0000313" key="3">
    <source>
        <dbReference type="EMBL" id="QDZ23300.1"/>
    </source>
</evidence>
<dbReference type="Gene3D" id="2.130.10.10">
    <property type="entry name" value="YVTN repeat-like/Quinoprotein amine dehydrogenase"/>
    <property type="match status" value="2"/>
</dbReference>
<dbReference type="SUPFAM" id="SSF101908">
    <property type="entry name" value="Putative isomerase YbhE"/>
    <property type="match status" value="1"/>
</dbReference>
<evidence type="ECO:0000313" key="4">
    <source>
        <dbReference type="Proteomes" id="UP000316726"/>
    </source>
</evidence>
<dbReference type="InterPro" id="IPR052208">
    <property type="entry name" value="DmX-like/RAVE_component"/>
</dbReference>
<keyword evidence="4" id="KW-1185">Reference proteome</keyword>
<dbReference type="Proteomes" id="UP000316726">
    <property type="component" value="Chromosome 10"/>
</dbReference>
<dbReference type="PANTHER" id="PTHR13950:SF9">
    <property type="entry name" value="RABCONNECTIN-3A"/>
    <property type="match status" value="1"/>
</dbReference>
<name>A0A5B8MV66_9CHLO</name>
<dbReference type="EMBL" id="CP031043">
    <property type="protein sequence ID" value="QDZ23300.1"/>
    <property type="molecule type" value="Genomic_DNA"/>
</dbReference>
<proteinExistence type="predicted"/>
<dbReference type="InterPro" id="IPR015943">
    <property type="entry name" value="WD40/YVTN_repeat-like_dom_sf"/>
</dbReference>
<evidence type="ECO:0000256" key="1">
    <source>
        <dbReference type="SAM" id="MobiDB-lite"/>
    </source>
</evidence>
<dbReference type="InterPro" id="IPR036322">
    <property type="entry name" value="WD40_repeat_dom_sf"/>
</dbReference>
<protein>
    <recommendedName>
        <fullName evidence="2">RAVE complex protein Rav1 C-terminal domain-containing protein</fullName>
    </recommendedName>
</protein>
<dbReference type="PANTHER" id="PTHR13950">
    <property type="entry name" value="RABCONNECTIN-RELATED"/>
    <property type="match status" value="1"/>
</dbReference>